<evidence type="ECO:0000313" key="2">
    <source>
        <dbReference type="EMBL" id="RMI35395.1"/>
    </source>
</evidence>
<organism evidence="2 3">
    <name type="scientific">Nocardia stercoris</name>
    <dbReference type="NCBI Taxonomy" id="2483361"/>
    <lineage>
        <taxon>Bacteria</taxon>
        <taxon>Bacillati</taxon>
        <taxon>Actinomycetota</taxon>
        <taxon>Actinomycetes</taxon>
        <taxon>Mycobacteriales</taxon>
        <taxon>Nocardiaceae</taxon>
        <taxon>Nocardia</taxon>
    </lineage>
</organism>
<comment type="caution">
    <text evidence="2">The sequence shown here is derived from an EMBL/GenBank/DDBJ whole genome shotgun (WGS) entry which is preliminary data.</text>
</comment>
<evidence type="ECO:0000256" key="1">
    <source>
        <dbReference type="SAM" id="MobiDB-lite"/>
    </source>
</evidence>
<keyword evidence="3" id="KW-1185">Reference proteome</keyword>
<name>A0A3M2LHB1_9NOCA</name>
<sequence>MSWTTSTTTSPHPTITTQPDVGAAPTTPALPPETFGSTTTATSDTQEPTDVAICIDSGDYRVIDDLCPDTEDEADSELADQPYRHFWYHHTSYLAYPAVGMLIDRTAGSFARPVGDRVYDRGVPVTGGRVLRGVLGSPSHRHSHGG</sequence>
<gene>
    <name evidence="2" type="ORF">EBN03_03765</name>
</gene>
<protein>
    <submittedName>
        <fullName evidence="2">Uncharacterized protein</fullName>
    </submittedName>
</protein>
<dbReference type="AlphaFoldDB" id="A0A3M2LHB1"/>
<reference evidence="2 3" key="1">
    <citation type="submission" date="2018-10" db="EMBL/GenBank/DDBJ databases">
        <title>Isolation from cow dung.</title>
        <authorList>
            <person name="Ling L."/>
        </authorList>
    </citation>
    <scope>NUCLEOTIDE SEQUENCE [LARGE SCALE GENOMIC DNA]</scope>
    <source>
        <strain evidence="2 3">NEAU-LL90</strain>
    </source>
</reference>
<proteinExistence type="predicted"/>
<dbReference type="Proteomes" id="UP000279275">
    <property type="component" value="Unassembled WGS sequence"/>
</dbReference>
<accession>A0A3M2LHB1</accession>
<dbReference type="EMBL" id="RFFH01000001">
    <property type="protein sequence ID" value="RMI35395.1"/>
    <property type="molecule type" value="Genomic_DNA"/>
</dbReference>
<evidence type="ECO:0000313" key="3">
    <source>
        <dbReference type="Proteomes" id="UP000279275"/>
    </source>
</evidence>
<feature type="region of interest" description="Disordered" evidence="1">
    <location>
        <begin position="1"/>
        <end position="49"/>
    </location>
</feature>